<gene>
    <name evidence="2" type="ORF">R2X38_03425</name>
</gene>
<evidence type="ECO:0000313" key="2">
    <source>
        <dbReference type="EMBL" id="MDV5168051.1"/>
    </source>
</evidence>
<proteinExistence type="predicted"/>
<protein>
    <submittedName>
        <fullName evidence="2">Uncharacterized protein</fullName>
    </submittedName>
</protein>
<name>A0ABU3ZD76_9GAMM</name>
<accession>A0ABU3ZD76</accession>
<keyword evidence="3" id="KW-1185">Reference proteome</keyword>
<feature type="signal peptide" evidence="1">
    <location>
        <begin position="1"/>
        <end position="20"/>
    </location>
</feature>
<feature type="chain" id="PRO_5046000609" evidence="1">
    <location>
        <begin position="21"/>
        <end position="220"/>
    </location>
</feature>
<keyword evidence="1" id="KW-0732">Signal</keyword>
<sequence>MFKKTLLATSAALLATSAFAADIDNTNLDIAFQGAHFQGAGNQVTMLRVPVTNKDTGETQFFDMSAEFAADKDGNLIFKNMSSVKSVAFASANQLIPGHYLDTNNCSWFVEGPSVTSNGRLTWSFFKPANNIGCTNSDKRTGQVMNGPLKGNQLAITQEAIYQKIIKNSENNLNFGVYRGSYVMSASQNGKTIAINIYDKYGLDASWTIMQAPNPGKKED</sequence>
<organism evidence="2 3">
    <name type="scientific">Photobacterium rosenbergii</name>
    <dbReference type="NCBI Taxonomy" id="294936"/>
    <lineage>
        <taxon>Bacteria</taxon>
        <taxon>Pseudomonadati</taxon>
        <taxon>Pseudomonadota</taxon>
        <taxon>Gammaproteobacteria</taxon>
        <taxon>Vibrionales</taxon>
        <taxon>Vibrionaceae</taxon>
        <taxon>Photobacterium</taxon>
    </lineage>
</organism>
<reference evidence="2 3" key="1">
    <citation type="submission" date="2023-10" db="EMBL/GenBank/DDBJ databases">
        <title>Marine bacteria isolated from horseshoe crab.</title>
        <authorList>
            <person name="Cheng T.H."/>
        </authorList>
    </citation>
    <scope>NUCLEOTIDE SEQUENCE [LARGE SCALE GENOMIC DNA]</scope>
    <source>
        <strain evidence="2 3">HSC6</strain>
    </source>
</reference>
<comment type="caution">
    <text evidence="2">The sequence shown here is derived from an EMBL/GenBank/DDBJ whole genome shotgun (WGS) entry which is preliminary data.</text>
</comment>
<evidence type="ECO:0000313" key="3">
    <source>
        <dbReference type="Proteomes" id="UP001186452"/>
    </source>
</evidence>
<evidence type="ECO:0000256" key="1">
    <source>
        <dbReference type="SAM" id="SignalP"/>
    </source>
</evidence>
<dbReference type="Proteomes" id="UP001186452">
    <property type="component" value="Unassembled WGS sequence"/>
</dbReference>
<dbReference type="EMBL" id="JAWJZI010000001">
    <property type="protein sequence ID" value="MDV5168051.1"/>
    <property type="molecule type" value="Genomic_DNA"/>
</dbReference>
<dbReference type="RefSeq" id="WP_317520690.1">
    <property type="nucleotide sequence ID" value="NZ_JAWJZI010000001.1"/>
</dbReference>